<reference evidence="2" key="1">
    <citation type="journal article" date="2019" name="Int. J. Syst. Evol. Microbiol.">
        <title>The Global Catalogue of Microorganisms (GCM) 10K type strain sequencing project: providing services to taxonomists for standard genome sequencing and annotation.</title>
        <authorList>
            <consortium name="The Broad Institute Genomics Platform"/>
            <consortium name="The Broad Institute Genome Sequencing Center for Infectious Disease"/>
            <person name="Wu L."/>
            <person name="Ma J."/>
        </authorList>
    </citation>
    <scope>NUCLEOTIDE SEQUENCE [LARGE SCALE GENOMIC DNA]</scope>
    <source>
        <strain evidence="2">CGMCC 4.7177</strain>
    </source>
</reference>
<dbReference type="EMBL" id="JBHUGI010000032">
    <property type="protein sequence ID" value="MFD1928764.1"/>
    <property type="molecule type" value="Genomic_DNA"/>
</dbReference>
<comment type="caution">
    <text evidence="1">The sequence shown here is derived from an EMBL/GenBank/DDBJ whole genome shotgun (WGS) entry which is preliminary data.</text>
</comment>
<dbReference type="RefSeq" id="WP_381538343.1">
    <property type="nucleotide sequence ID" value="NZ_JBHUGI010000032.1"/>
</dbReference>
<sequence length="357" mass="40947">MKKIGLLIILLIVITLPFTLWLIKETTPLEIVVVDKTVPKKDYREHNGLFILLNSKKIVKENGQSYDIGADYFGYDPYDQVPFPSYEVNKEADLLYIADSYGVYSDDLLDEPDGKRSKQIYGGMDLLEWNKIMESKTATTTLIAEFNSFATPTDAITSDIMQKNLGVEWSGWTGRYFADLASEEIPAWMINNYEAQTNEKWEFEGSGLGFVNLTDQVVILDDEYGQGDVNFELTNLGHEKFKTVDASKYMYWFDIISPLENSEILATYNLKVTDEGEKILQDAGIPTIFPAVIHQDKEKTYYFAGDYADFPNKALTKLVGAPELYKFLSSKETQFFWLTYFPMMGEILEEIKQEKER</sequence>
<evidence type="ECO:0000313" key="2">
    <source>
        <dbReference type="Proteomes" id="UP001597218"/>
    </source>
</evidence>
<organism evidence="1 2">
    <name type="scientific">Sporosarcina siberiensis</name>
    <dbReference type="NCBI Taxonomy" id="1365606"/>
    <lineage>
        <taxon>Bacteria</taxon>
        <taxon>Bacillati</taxon>
        <taxon>Bacillota</taxon>
        <taxon>Bacilli</taxon>
        <taxon>Bacillales</taxon>
        <taxon>Caryophanaceae</taxon>
        <taxon>Sporosarcina</taxon>
    </lineage>
</organism>
<dbReference type="Proteomes" id="UP001597218">
    <property type="component" value="Unassembled WGS sequence"/>
</dbReference>
<keyword evidence="2" id="KW-1185">Reference proteome</keyword>
<name>A0ABW4SI06_9BACL</name>
<accession>A0ABW4SI06</accession>
<evidence type="ECO:0000313" key="1">
    <source>
        <dbReference type="EMBL" id="MFD1928764.1"/>
    </source>
</evidence>
<protein>
    <submittedName>
        <fullName evidence="1">Uncharacterized protein</fullName>
    </submittedName>
</protein>
<gene>
    <name evidence="1" type="ORF">ACFSFY_12045</name>
</gene>
<proteinExistence type="predicted"/>